<dbReference type="InterPro" id="IPR007922">
    <property type="entry name" value="DciA-like"/>
</dbReference>
<evidence type="ECO:0000313" key="1">
    <source>
        <dbReference type="EMBL" id="MBM6874243.1"/>
    </source>
</evidence>
<sequence>MAEKLSNVSEMIDTAVGKSRRLKEGILKAEWEKIVGKICEKCQPDYIKEGVLYIRAESPLFIHHLTLEKSKYIERINSYFDEEVVRDIVVRTGNLDENRDEYLNRESEDEGIENPEPHIKKEEVLEELQSSDIQRRNLGIMEKIAYLQKIAMEREEYLLSHGYRKCKVCGMLYEGEEAFCRVCIDNGKAKEYLRRLGKYIDNEEAEESEE</sequence>
<dbReference type="PANTHER" id="PTHR36456:SF1">
    <property type="entry name" value="UPF0232 PROTEIN SCO3875"/>
    <property type="match status" value="1"/>
</dbReference>
<gene>
    <name evidence="1" type="ORF">H6A04_00965</name>
</gene>
<proteinExistence type="predicted"/>
<dbReference type="RefSeq" id="WP_204715516.1">
    <property type="nucleotide sequence ID" value="NZ_JACJLT010000004.1"/>
</dbReference>
<dbReference type="Pfam" id="PF05258">
    <property type="entry name" value="DciA"/>
    <property type="match status" value="1"/>
</dbReference>
<reference evidence="1 2" key="1">
    <citation type="journal article" date="2021" name="Sci. Rep.">
        <title>The distribution of antibiotic resistance genes in chicken gut microbiota commensals.</title>
        <authorList>
            <person name="Juricova H."/>
            <person name="Matiasovicova J."/>
            <person name="Kubasova T."/>
            <person name="Cejkova D."/>
            <person name="Rychlik I."/>
        </authorList>
    </citation>
    <scope>NUCLEOTIDE SEQUENCE [LARGE SCALE GENOMIC DNA]</scope>
    <source>
        <strain evidence="1 2">An425</strain>
    </source>
</reference>
<name>A0ABS2G0I2_FUSMR</name>
<dbReference type="Proteomes" id="UP000728968">
    <property type="component" value="Unassembled WGS sequence"/>
</dbReference>
<protein>
    <submittedName>
        <fullName evidence="1">DUF721 domain-containing protein</fullName>
    </submittedName>
</protein>
<accession>A0ABS2G0I2</accession>
<dbReference type="PANTHER" id="PTHR36456">
    <property type="entry name" value="UPF0232 PROTEIN SCO3875"/>
    <property type="match status" value="1"/>
</dbReference>
<dbReference type="EMBL" id="JACJLT010000004">
    <property type="protein sequence ID" value="MBM6874243.1"/>
    <property type="molecule type" value="Genomic_DNA"/>
</dbReference>
<keyword evidence="2" id="KW-1185">Reference proteome</keyword>
<comment type="caution">
    <text evidence="1">The sequence shown here is derived from an EMBL/GenBank/DDBJ whole genome shotgun (WGS) entry which is preliminary data.</text>
</comment>
<organism evidence="1 2">
    <name type="scientific">Fusobacterium mortiferum</name>
    <dbReference type="NCBI Taxonomy" id="850"/>
    <lineage>
        <taxon>Bacteria</taxon>
        <taxon>Fusobacteriati</taxon>
        <taxon>Fusobacteriota</taxon>
        <taxon>Fusobacteriia</taxon>
        <taxon>Fusobacteriales</taxon>
        <taxon>Fusobacteriaceae</taxon>
        <taxon>Fusobacterium</taxon>
    </lineage>
</organism>
<evidence type="ECO:0000313" key="2">
    <source>
        <dbReference type="Proteomes" id="UP000728968"/>
    </source>
</evidence>